<dbReference type="AlphaFoldDB" id="A0AAE3M0X8"/>
<feature type="domain" description="CheW-like" evidence="1">
    <location>
        <begin position="5"/>
        <end position="150"/>
    </location>
</feature>
<dbReference type="InterPro" id="IPR036061">
    <property type="entry name" value="CheW-like_dom_sf"/>
</dbReference>
<evidence type="ECO:0000313" key="3">
    <source>
        <dbReference type="Proteomes" id="UP001209229"/>
    </source>
</evidence>
<dbReference type="RefSeq" id="WP_301188708.1">
    <property type="nucleotide sequence ID" value="NZ_JAPDPJ010000001.1"/>
</dbReference>
<dbReference type="Gene3D" id="2.30.30.40">
    <property type="entry name" value="SH3 Domains"/>
    <property type="match status" value="1"/>
</dbReference>
<keyword evidence="3" id="KW-1185">Reference proteome</keyword>
<dbReference type="SMART" id="SM00260">
    <property type="entry name" value="CheW"/>
    <property type="match status" value="1"/>
</dbReference>
<organism evidence="2 3">
    <name type="scientific">Plebeiibacterium sediminum</name>
    <dbReference type="NCBI Taxonomy" id="2992112"/>
    <lineage>
        <taxon>Bacteria</taxon>
        <taxon>Pseudomonadati</taxon>
        <taxon>Bacteroidota</taxon>
        <taxon>Bacteroidia</taxon>
        <taxon>Marinilabiliales</taxon>
        <taxon>Marinilabiliaceae</taxon>
        <taxon>Plebeiibacterium</taxon>
    </lineage>
</organism>
<dbReference type="Gene3D" id="2.40.50.180">
    <property type="entry name" value="CheA-289, Domain 4"/>
    <property type="match status" value="1"/>
</dbReference>
<gene>
    <name evidence="2" type="ORF">OM075_01595</name>
</gene>
<dbReference type="SUPFAM" id="SSF50341">
    <property type="entry name" value="CheW-like"/>
    <property type="match status" value="1"/>
</dbReference>
<reference evidence="2" key="1">
    <citation type="submission" date="2022-10" db="EMBL/GenBank/DDBJ databases">
        <authorList>
            <person name="Yu W.X."/>
        </authorList>
    </citation>
    <scope>NUCLEOTIDE SEQUENCE</scope>
    <source>
        <strain evidence="2">AAT</strain>
    </source>
</reference>
<dbReference type="Pfam" id="PF01584">
    <property type="entry name" value="CheW"/>
    <property type="match status" value="1"/>
</dbReference>
<name>A0AAE3M0X8_9BACT</name>
<dbReference type="GO" id="GO:0006935">
    <property type="term" value="P:chemotaxis"/>
    <property type="evidence" value="ECO:0007669"/>
    <property type="project" value="InterPro"/>
</dbReference>
<protein>
    <submittedName>
        <fullName evidence="2">Chemotaxis protein CheW</fullName>
    </submittedName>
</protein>
<sequence length="153" mass="17347">MESDFKTLISFNLGNQIFAFDSLKVRNILPYEEGNVTKVPNTKDFILGVINLHGNIVPVTDLRVIMQIENWTNTRDTSIIVVSPEDKLESQFGIVVDFVKEVFEVGNDKIMPAAFQNGMGLIDTFEGTVQEKDEFIHMIDLMHVINQIESKNV</sequence>
<dbReference type="InterPro" id="IPR002545">
    <property type="entry name" value="CheW-lke_dom"/>
</dbReference>
<dbReference type="PANTHER" id="PTHR22617:SF23">
    <property type="entry name" value="CHEMOTAXIS PROTEIN CHEW"/>
    <property type="match status" value="1"/>
</dbReference>
<dbReference type="GO" id="GO:0007165">
    <property type="term" value="P:signal transduction"/>
    <property type="evidence" value="ECO:0007669"/>
    <property type="project" value="InterPro"/>
</dbReference>
<dbReference type="GO" id="GO:0005829">
    <property type="term" value="C:cytosol"/>
    <property type="evidence" value="ECO:0007669"/>
    <property type="project" value="TreeGrafter"/>
</dbReference>
<dbReference type="Proteomes" id="UP001209229">
    <property type="component" value="Unassembled WGS sequence"/>
</dbReference>
<dbReference type="PROSITE" id="PS50851">
    <property type="entry name" value="CHEW"/>
    <property type="match status" value="1"/>
</dbReference>
<accession>A0AAE3M0X8</accession>
<dbReference type="EMBL" id="JAPDPJ010000001">
    <property type="protein sequence ID" value="MCW3785137.1"/>
    <property type="molecule type" value="Genomic_DNA"/>
</dbReference>
<evidence type="ECO:0000259" key="1">
    <source>
        <dbReference type="PROSITE" id="PS50851"/>
    </source>
</evidence>
<dbReference type="InterPro" id="IPR039315">
    <property type="entry name" value="CheW"/>
</dbReference>
<comment type="caution">
    <text evidence="2">The sequence shown here is derived from an EMBL/GenBank/DDBJ whole genome shotgun (WGS) entry which is preliminary data.</text>
</comment>
<dbReference type="PANTHER" id="PTHR22617">
    <property type="entry name" value="CHEMOTAXIS SENSOR HISTIDINE KINASE-RELATED"/>
    <property type="match status" value="1"/>
</dbReference>
<evidence type="ECO:0000313" key="2">
    <source>
        <dbReference type="EMBL" id="MCW3785137.1"/>
    </source>
</evidence>
<proteinExistence type="predicted"/>